<dbReference type="Pfam" id="PF07707">
    <property type="entry name" value="BACK"/>
    <property type="match status" value="1"/>
</dbReference>
<dbReference type="SUPFAM" id="SSF54695">
    <property type="entry name" value="POZ domain"/>
    <property type="match status" value="1"/>
</dbReference>
<dbReference type="GO" id="GO:0050804">
    <property type="term" value="P:modulation of chemical synaptic transmission"/>
    <property type="evidence" value="ECO:0007669"/>
    <property type="project" value="TreeGrafter"/>
</dbReference>
<dbReference type="PROSITE" id="PS50097">
    <property type="entry name" value="BTB"/>
    <property type="match status" value="1"/>
</dbReference>
<name>A0A7E4W8Y9_PANRE</name>
<dbReference type="InterPro" id="IPR052407">
    <property type="entry name" value="BTB_POZ_domain_cont_9"/>
</dbReference>
<feature type="domain" description="BTB" evidence="1">
    <location>
        <begin position="16"/>
        <end position="83"/>
    </location>
</feature>
<evidence type="ECO:0000259" key="1">
    <source>
        <dbReference type="PROSITE" id="PS50097"/>
    </source>
</evidence>
<evidence type="ECO:0000313" key="2">
    <source>
        <dbReference type="Proteomes" id="UP000492821"/>
    </source>
</evidence>
<dbReference type="GO" id="GO:0005737">
    <property type="term" value="C:cytoplasm"/>
    <property type="evidence" value="ECO:0007669"/>
    <property type="project" value="TreeGrafter"/>
</dbReference>
<dbReference type="InterPro" id="IPR011333">
    <property type="entry name" value="SKP1/BTB/POZ_sf"/>
</dbReference>
<dbReference type="InterPro" id="IPR000210">
    <property type="entry name" value="BTB/POZ_dom"/>
</dbReference>
<dbReference type="Proteomes" id="UP000492821">
    <property type="component" value="Unassembled WGS sequence"/>
</dbReference>
<dbReference type="SUPFAM" id="SSF49785">
    <property type="entry name" value="Galactose-binding domain-like"/>
    <property type="match status" value="1"/>
</dbReference>
<dbReference type="PANTHER" id="PTHR46306">
    <property type="entry name" value="BTB/POZ DOMAIN-CONTAINING PROTEIN 9"/>
    <property type="match status" value="1"/>
</dbReference>
<reference evidence="2" key="1">
    <citation type="journal article" date="2013" name="Genetics">
        <title>The draft genome and transcriptome of Panagrellus redivivus are shaped by the harsh demands of a free-living lifestyle.</title>
        <authorList>
            <person name="Srinivasan J."/>
            <person name="Dillman A.R."/>
            <person name="Macchietto M.G."/>
            <person name="Heikkinen L."/>
            <person name="Lakso M."/>
            <person name="Fracchia K.M."/>
            <person name="Antoshechkin I."/>
            <person name="Mortazavi A."/>
            <person name="Wong G."/>
            <person name="Sternberg P.W."/>
        </authorList>
    </citation>
    <scope>NUCLEOTIDE SEQUENCE [LARGE SCALE GENOMIC DNA]</scope>
    <source>
        <strain evidence="2">MT8872</strain>
    </source>
</reference>
<dbReference type="SMART" id="SM00225">
    <property type="entry name" value="BTB"/>
    <property type="match status" value="1"/>
</dbReference>
<proteinExistence type="predicted"/>
<accession>A0A7E4W8Y9</accession>
<protein>
    <submittedName>
        <fullName evidence="3">BTB domain-containing protein</fullName>
    </submittedName>
</protein>
<evidence type="ECO:0000313" key="3">
    <source>
        <dbReference type="WBParaSite" id="Pan_g8313.t1"/>
    </source>
</evidence>
<dbReference type="InterPro" id="IPR011705">
    <property type="entry name" value="BACK"/>
</dbReference>
<dbReference type="Gene3D" id="1.25.40.420">
    <property type="match status" value="1"/>
</dbReference>
<dbReference type="Gene3D" id="3.30.710.10">
    <property type="entry name" value="Potassium Channel Kv1.1, Chain A"/>
    <property type="match status" value="1"/>
</dbReference>
<dbReference type="InterPro" id="IPR008979">
    <property type="entry name" value="Galactose-bd-like_sf"/>
</dbReference>
<reference evidence="3" key="2">
    <citation type="submission" date="2020-10" db="UniProtKB">
        <authorList>
            <consortium name="WormBaseParasite"/>
        </authorList>
    </citation>
    <scope>IDENTIFICATION</scope>
</reference>
<dbReference type="Pfam" id="PF00651">
    <property type="entry name" value="BTB"/>
    <property type="match status" value="1"/>
</dbReference>
<dbReference type="GO" id="GO:0008344">
    <property type="term" value="P:adult locomotory behavior"/>
    <property type="evidence" value="ECO:0007669"/>
    <property type="project" value="TreeGrafter"/>
</dbReference>
<dbReference type="Gene3D" id="2.60.120.260">
    <property type="entry name" value="Galactose-binding domain-like"/>
    <property type="match status" value="1"/>
</dbReference>
<dbReference type="WBParaSite" id="Pan_g8313.t1">
    <property type="protein sequence ID" value="Pan_g8313.t1"/>
    <property type="gene ID" value="Pan_g8313"/>
</dbReference>
<sequence>MPVDRYDDLHLRTENSDVTLIVEGTEIPAHRAILSDRSEYFEAMFSSKFMEANLDKVELKETNLKTFQRVLKYIYTGCMDYLYTGDIPLEEMFEVIKSAQYYLVADMVLRTIVYIKTRDSINPRLLLNNALAYSIDELVSHGTKLFLKAMPSIIQNDLFDELSPPAVEHILKFRLNAMESVIFEALIHWMRNNDSYKSTFPQLLEHIELHLLGDEQLVWLLEPTELVDASFIRKLLKEQEEKANQVQKVVNKNVINGVDNLRIVEGEKTAEYISPIAPKNFIIIDLKQQFLLNSLKLKFKLHTNYTVSVSKDLRDWECVVNYLNYENNGPQLHSFKQRAVRFIRFECKASRFVLYADIQARYSVNTFKTFG</sequence>
<organism evidence="2 3">
    <name type="scientific">Panagrellus redivivus</name>
    <name type="common">Microworm</name>
    <dbReference type="NCBI Taxonomy" id="6233"/>
    <lineage>
        <taxon>Eukaryota</taxon>
        <taxon>Metazoa</taxon>
        <taxon>Ecdysozoa</taxon>
        <taxon>Nematoda</taxon>
        <taxon>Chromadorea</taxon>
        <taxon>Rhabditida</taxon>
        <taxon>Tylenchina</taxon>
        <taxon>Panagrolaimomorpha</taxon>
        <taxon>Panagrolaimoidea</taxon>
        <taxon>Panagrolaimidae</taxon>
        <taxon>Panagrellus</taxon>
    </lineage>
</organism>
<keyword evidence="2" id="KW-1185">Reference proteome</keyword>
<dbReference type="GO" id="GO:0048512">
    <property type="term" value="P:circadian behavior"/>
    <property type="evidence" value="ECO:0007669"/>
    <property type="project" value="TreeGrafter"/>
</dbReference>
<dbReference type="PANTHER" id="PTHR46306:SF1">
    <property type="entry name" value="BTB_POZ DOMAIN-CONTAINING PROTEIN 9"/>
    <property type="match status" value="1"/>
</dbReference>
<dbReference type="AlphaFoldDB" id="A0A7E4W8Y9"/>